<comment type="subcellular location">
    <subcellularLocation>
        <location evidence="1">Membrane</location>
        <topology evidence="1">Multi-pass membrane protein</topology>
    </subcellularLocation>
</comment>
<dbReference type="Pfam" id="PF00916">
    <property type="entry name" value="Sulfate_transp"/>
    <property type="match status" value="1"/>
</dbReference>
<feature type="transmembrane region" description="Helical" evidence="5">
    <location>
        <begin position="88"/>
        <end position="105"/>
    </location>
</feature>
<proteinExistence type="predicted"/>
<dbReference type="Proteomes" id="UP001374535">
    <property type="component" value="Chromosome 8"/>
</dbReference>
<evidence type="ECO:0000256" key="5">
    <source>
        <dbReference type="SAM" id="Phobius"/>
    </source>
</evidence>
<dbReference type="GO" id="GO:0016020">
    <property type="term" value="C:membrane"/>
    <property type="evidence" value="ECO:0007669"/>
    <property type="project" value="UniProtKB-SubCell"/>
</dbReference>
<feature type="transmembrane region" description="Helical" evidence="5">
    <location>
        <begin position="111"/>
        <end position="127"/>
    </location>
</feature>
<name>A0AAQ3RQS6_VIGMU</name>
<feature type="transmembrane region" description="Helical" evidence="5">
    <location>
        <begin position="7"/>
        <end position="28"/>
    </location>
</feature>
<gene>
    <name evidence="7" type="ORF">V8G54_027213</name>
</gene>
<keyword evidence="4 5" id="KW-0472">Membrane</keyword>
<dbReference type="PANTHER" id="PTHR11814">
    <property type="entry name" value="SULFATE TRANSPORTER"/>
    <property type="match status" value="1"/>
</dbReference>
<keyword evidence="8" id="KW-1185">Reference proteome</keyword>
<evidence type="ECO:0000313" key="7">
    <source>
        <dbReference type="EMBL" id="WVZ01144.1"/>
    </source>
</evidence>
<keyword evidence="3 5" id="KW-1133">Transmembrane helix</keyword>
<dbReference type="InterPro" id="IPR001902">
    <property type="entry name" value="SLC26A/SulP_fam"/>
</dbReference>
<evidence type="ECO:0000256" key="1">
    <source>
        <dbReference type="ARBA" id="ARBA00004141"/>
    </source>
</evidence>
<sequence length="213" mass="22755">MLYFRGPYLALAIKTGIITGILSLTEGIAVGRTFASLKNYQVDGNKEMMAIGLMNVAGSCSSCYVTTGSFSRSAVNYNAGAQTTVSNIIMAAAVLVTLLFLMPLFYYTPNVVLAAIIITAVIGLLDYQSAYKLWKVDKLDFLACLCSFFGVLFISVPLGLAIADTELVLANPVGNVAEKLHKSKILESFGLKGVYLTVGEAVADISSIWKAQP</sequence>
<organism evidence="7 8">
    <name type="scientific">Vigna mungo</name>
    <name type="common">Black gram</name>
    <name type="synonym">Phaseolus mungo</name>
    <dbReference type="NCBI Taxonomy" id="3915"/>
    <lineage>
        <taxon>Eukaryota</taxon>
        <taxon>Viridiplantae</taxon>
        <taxon>Streptophyta</taxon>
        <taxon>Embryophyta</taxon>
        <taxon>Tracheophyta</taxon>
        <taxon>Spermatophyta</taxon>
        <taxon>Magnoliopsida</taxon>
        <taxon>eudicotyledons</taxon>
        <taxon>Gunneridae</taxon>
        <taxon>Pentapetalae</taxon>
        <taxon>rosids</taxon>
        <taxon>fabids</taxon>
        <taxon>Fabales</taxon>
        <taxon>Fabaceae</taxon>
        <taxon>Papilionoideae</taxon>
        <taxon>50 kb inversion clade</taxon>
        <taxon>NPAAA clade</taxon>
        <taxon>indigoferoid/millettioid clade</taxon>
        <taxon>Phaseoleae</taxon>
        <taxon>Vigna</taxon>
    </lineage>
</organism>
<feature type="transmembrane region" description="Helical" evidence="5">
    <location>
        <begin position="139"/>
        <end position="163"/>
    </location>
</feature>
<accession>A0AAQ3RQS6</accession>
<dbReference type="AlphaFoldDB" id="A0AAQ3RQS6"/>
<reference evidence="7 8" key="1">
    <citation type="journal article" date="2023" name="Life. Sci Alliance">
        <title>Evolutionary insights into 3D genome organization and epigenetic landscape of Vigna mungo.</title>
        <authorList>
            <person name="Junaid A."/>
            <person name="Singh B."/>
            <person name="Bhatia S."/>
        </authorList>
    </citation>
    <scope>NUCLEOTIDE SEQUENCE [LARGE SCALE GENOMIC DNA]</scope>
    <source>
        <strain evidence="7">Urdbean</strain>
    </source>
</reference>
<dbReference type="InterPro" id="IPR011547">
    <property type="entry name" value="SLC26A/SulP_dom"/>
</dbReference>
<dbReference type="EMBL" id="CP144693">
    <property type="protein sequence ID" value="WVZ01144.1"/>
    <property type="molecule type" value="Genomic_DNA"/>
</dbReference>
<dbReference type="GO" id="GO:0055085">
    <property type="term" value="P:transmembrane transport"/>
    <property type="evidence" value="ECO:0007669"/>
    <property type="project" value="InterPro"/>
</dbReference>
<evidence type="ECO:0000256" key="3">
    <source>
        <dbReference type="ARBA" id="ARBA00022989"/>
    </source>
</evidence>
<feature type="transmembrane region" description="Helical" evidence="5">
    <location>
        <begin position="48"/>
        <end position="67"/>
    </location>
</feature>
<feature type="domain" description="SLC26A/SulP transporter" evidence="6">
    <location>
        <begin position="7"/>
        <end position="145"/>
    </location>
</feature>
<evidence type="ECO:0000256" key="4">
    <source>
        <dbReference type="ARBA" id="ARBA00023136"/>
    </source>
</evidence>
<evidence type="ECO:0000313" key="8">
    <source>
        <dbReference type="Proteomes" id="UP001374535"/>
    </source>
</evidence>
<evidence type="ECO:0000256" key="2">
    <source>
        <dbReference type="ARBA" id="ARBA00022692"/>
    </source>
</evidence>
<evidence type="ECO:0000259" key="6">
    <source>
        <dbReference type="Pfam" id="PF00916"/>
    </source>
</evidence>
<protein>
    <recommendedName>
        <fullName evidence="6">SLC26A/SulP transporter domain-containing protein</fullName>
    </recommendedName>
</protein>
<keyword evidence="2 5" id="KW-0812">Transmembrane</keyword>